<dbReference type="PROSITE" id="PS00072">
    <property type="entry name" value="ACYL_COA_DH_1"/>
    <property type="match status" value="1"/>
</dbReference>
<gene>
    <name evidence="10" type="ORF">CTOB1V02_LOCUS2147</name>
</gene>
<dbReference type="Gene3D" id="2.40.110.10">
    <property type="entry name" value="Butyryl-CoA Dehydrogenase, subunit A, domain 2"/>
    <property type="match status" value="1"/>
</dbReference>
<feature type="compositionally biased region" description="Low complexity" evidence="6">
    <location>
        <begin position="402"/>
        <end position="431"/>
    </location>
</feature>
<feature type="compositionally biased region" description="Basic residues" evidence="6">
    <location>
        <begin position="266"/>
        <end position="277"/>
    </location>
</feature>
<feature type="domain" description="Acyl-CoA dehydrogenase/oxidase N-terminal" evidence="9">
    <location>
        <begin position="622"/>
        <end position="734"/>
    </location>
</feature>
<feature type="compositionally biased region" description="Low complexity" evidence="6">
    <location>
        <begin position="454"/>
        <end position="483"/>
    </location>
</feature>
<feature type="compositionally biased region" description="Low complexity" evidence="6">
    <location>
        <begin position="360"/>
        <end position="379"/>
    </location>
</feature>
<dbReference type="InterPro" id="IPR037069">
    <property type="entry name" value="AcylCoA_DH/ox_N_sf"/>
</dbReference>
<evidence type="ECO:0000256" key="3">
    <source>
        <dbReference type="ARBA" id="ARBA00022630"/>
    </source>
</evidence>
<dbReference type="Gene3D" id="1.20.140.10">
    <property type="entry name" value="Butyryl-CoA Dehydrogenase, subunit A, domain 3"/>
    <property type="match status" value="1"/>
</dbReference>
<dbReference type="FunFam" id="2.40.110.10:FF:000002">
    <property type="entry name" value="Acyl-CoA dehydrogenase fadE12"/>
    <property type="match status" value="1"/>
</dbReference>
<evidence type="ECO:0000259" key="7">
    <source>
        <dbReference type="Pfam" id="PF00441"/>
    </source>
</evidence>
<accession>A0A7R8W4F6</accession>
<dbReference type="InterPro" id="IPR009100">
    <property type="entry name" value="AcylCoA_DH/oxidase_NM_dom_sf"/>
</dbReference>
<feature type="compositionally biased region" description="Basic and acidic residues" evidence="6">
    <location>
        <begin position="324"/>
        <end position="339"/>
    </location>
</feature>
<evidence type="ECO:0000259" key="8">
    <source>
        <dbReference type="Pfam" id="PF02770"/>
    </source>
</evidence>
<evidence type="ECO:0000256" key="5">
    <source>
        <dbReference type="ARBA" id="ARBA00023002"/>
    </source>
</evidence>
<dbReference type="InterPro" id="IPR009075">
    <property type="entry name" value="AcylCo_DH/oxidase_C"/>
</dbReference>
<dbReference type="InterPro" id="IPR036250">
    <property type="entry name" value="AcylCo_DH-like_C"/>
</dbReference>
<feature type="domain" description="Acyl-CoA dehydrogenase/oxidase C-terminal" evidence="7">
    <location>
        <begin position="847"/>
        <end position="994"/>
    </location>
</feature>
<dbReference type="Pfam" id="PF00441">
    <property type="entry name" value="Acyl-CoA_dh_1"/>
    <property type="match status" value="1"/>
</dbReference>
<dbReference type="OrthoDB" id="10262177at2759"/>
<dbReference type="InterPro" id="IPR006089">
    <property type="entry name" value="Acyl-CoA_DH_CS"/>
</dbReference>
<evidence type="ECO:0000256" key="6">
    <source>
        <dbReference type="SAM" id="MobiDB-lite"/>
    </source>
</evidence>
<dbReference type="AlphaFoldDB" id="A0A7R8W4F6"/>
<feature type="region of interest" description="Disordered" evidence="6">
    <location>
        <begin position="402"/>
        <end position="436"/>
    </location>
</feature>
<evidence type="ECO:0000256" key="4">
    <source>
        <dbReference type="ARBA" id="ARBA00022827"/>
    </source>
</evidence>
<dbReference type="InterPro" id="IPR046373">
    <property type="entry name" value="Acyl-CoA_Oxase/DH_mid-dom_sf"/>
</dbReference>
<evidence type="ECO:0008006" key="11">
    <source>
        <dbReference type="Google" id="ProtNLM"/>
    </source>
</evidence>
<dbReference type="Pfam" id="PF02770">
    <property type="entry name" value="Acyl-CoA_dh_M"/>
    <property type="match status" value="1"/>
</dbReference>
<dbReference type="InterPro" id="IPR006091">
    <property type="entry name" value="Acyl-CoA_Oxase/DH_mid-dom"/>
</dbReference>
<comment type="similarity">
    <text evidence="2">Belongs to the acyl-CoA dehydrogenase family.</text>
</comment>
<feature type="compositionally biased region" description="Basic and acidic residues" evidence="6">
    <location>
        <begin position="251"/>
        <end position="264"/>
    </location>
</feature>
<reference evidence="10" key="1">
    <citation type="submission" date="2020-11" db="EMBL/GenBank/DDBJ databases">
        <authorList>
            <person name="Tran Van P."/>
        </authorList>
    </citation>
    <scope>NUCLEOTIDE SEQUENCE</scope>
</reference>
<dbReference type="FunFam" id="1.10.540.10:FF:000026">
    <property type="entry name" value="Acyl-CoA dehydrogenase medium chain"/>
    <property type="match status" value="1"/>
</dbReference>
<evidence type="ECO:0000256" key="1">
    <source>
        <dbReference type="ARBA" id="ARBA00001974"/>
    </source>
</evidence>
<dbReference type="Pfam" id="PF02771">
    <property type="entry name" value="Acyl-CoA_dh_N"/>
    <property type="match status" value="1"/>
</dbReference>
<keyword evidence="3" id="KW-0285">Flavoprotein</keyword>
<dbReference type="GO" id="GO:0003995">
    <property type="term" value="F:acyl-CoA dehydrogenase activity"/>
    <property type="evidence" value="ECO:0007669"/>
    <property type="project" value="InterPro"/>
</dbReference>
<dbReference type="PANTHER" id="PTHR43884">
    <property type="entry name" value="ACYL-COA DEHYDROGENASE"/>
    <property type="match status" value="1"/>
</dbReference>
<dbReference type="Gene3D" id="1.10.540.10">
    <property type="entry name" value="Acyl-CoA dehydrogenase/oxidase, N-terminal domain"/>
    <property type="match status" value="1"/>
</dbReference>
<sequence length="999" mass="108376">MAGLLRQVAQLGCTQQALRQTALRAFSISSATFRKKTGDEFSAKGSKLTTIKREENSLKNNTSPQSTNIMDDLDYLKSLDTFDADKTEESNNKATEPVITATTPQEADLKDDLEYLEQLNKLMKEQEQKFNKTSKPDTNKIGDTRNFSTLAAFTRNLPHTSSNFCQKGTDRSANDKVSSQSKIMYQLLTFQAWILSRILGKPKDEEVVQKKSFPYGVNMTKLNGSNHRTDKSNDQLALHATADTVKSDAIKKAESITPPDEAKRSCPSHKKPAKKAGKQGDTDELAFRAKINTLKSDVTAAGTPTKKAASTTVPAKKAASTSDTAKKGGSEGHTDELAFRAKINTLKSDAAATGTPRKQAASTTVPTKKATSTSVTAKKGGSEGDTDQLAFRAKINTVKSDATAAGTPTKKAASTTATAKKAPSTSVTAKKGGSTGDLDQLAFRAKINTVKSDATAAGTPTKKAASTTATAKKAPSTSVTAKKSSSKGDTDQLAFRAKINTVKSDATGTSTKKAASTAAASTKKAASTSVRTKKGASKGDTGELSFSALEGDPEGISSKNQGGRNNSASKVGVRSGMELPTGLKFHHECCEAEGFKMRHDAYRKATSQADHLTDIGTRSIFSQDQDIFREMCRRFYTEEVLPYHDEWESKGEVPREIWLKMGENGMLGVNTPEEHGGIGGDWKDACIVMEEQVTVGPINGLGCALHSDIVMPYITHYGTPEQIERLIPPMVRGERIGALAITEPGAGSDMQGIRCSAVKDGDDWILNGSKTFITNGWLADITIVVAVTDPNAKTRAHGISLFIVEEGMPGFKKGRKLKKMGMKAQDTAELFFEDVRLPESALLGKENHGFYYLMQELPQERLLIAAMSMASIEWMFEETRKYVRERKAFGKTISALQTVQHKLAEIKTEAAVGRAFVDQCIELHNMKKLDSSMASMAKYWITDLQNKVGYDCVQLHGGWGYMWEYPICRAYVDARVQAIYGGSNEIMKELIARPIVGKT</sequence>
<keyword evidence="5" id="KW-0560">Oxidoreductase</keyword>
<dbReference type="EMBL" id="OB660322">
    <property type="protein sequence ID" value="CAD7224177.1"/>
    <property type="molecule type" value="Genomic_DNA"/>
</dbReference>
<keyword evidence="4" id="KW-0274">FAD</keyword>
<feature type="region of interest" description="Disordered" evidence="6">
    <location>
        <begin position="454"/>
        <end position="489"/>
    </location>
</feature>
<evidence type="ECO:0000313" key="10">
    <source>
        <dbReference type="EMBL" id="CAD7224177.1"/>
    </source>
</evidence>
<protein>
    <recommendedName>
        <fullName evidence="11">Long-chain-acyl-CoA dehydrogenase</fullName>
    </recommendedName>
</protein>
<comment type="cofactor">
    <cofactor evidence="1">
        <name>FAD</name>
        <dbReference type="ChEBI" id="CHEBI:57692"/>
    </cofactor>
</comment>
<name>A0A7R8W4F6_9CRUS</name>
<dbReference type="SUPFAM" id="SSF56645">
    <property type="entry name" value="Acyl-CoA dehydrogenase NM domain-like"/>
    <property type="match status" value="1"/>
</dbReference>
<feature type="compositionally biased region" description="Low complexity" evidence="6">
    <location>
        <begin position="505"/>
        <end position="530"/>
    </location>
</feature>
<dbReference type="GO" id="GO:0050660">
    <property type="term" value="F:flavin adenine dinucleotide binding"/>
    <property type="evidence" value="ECO:0007669"/>
    <property type="project" value="InterPro"/>
</dbReference>
<evidence type="ECO:0000259" key="9">
    <source>
        <dbReference type="Pfam" id="PF02771"/>
    </source>
</evidence>
<feature type="domain" description="Acyl-CoA oxidase/dehydrogenase middle" evidence="8">
    <location>
        <begin position="738"/>
        <end position="835"/>
    </location>
</feature>
<dbReference type="FunFam" id="1.20.140.10:FF:000020">
    <property type="entry name" value="Long-chain specific acyl-CoA dehydrogenase, mitochondrial"/>
    <property type="match status" value="1"/>
</dbReference>
<feature type="region of interest" description="Disordered" evidence="6">
    <location>
        <begin position="505"/>
        <end position="572"/>
    </location>
</feature>
<feature type="region of interest" description="Disordered" evidence="6">
    <location>
        <begin position="301"/>
        <end position="388"/>
    </location>
</feature>
<dbReference type="PANTHER" id="PTHR43884:SF12">
    <property type="entry name" value="ISOVALERYL-COA DEHYDROGENASE, MITOCHONDRIAL-RELATED"/>
    <property type="match status" value="1"/>
</dbReference>
<dbReference type="PROSITE" id="PS00073">
    <property type="entry name" value="ACYL_COA_DH_2"/>
    <property type="match status" value="1"/>
</dbReference>
<feature type="region of interest" description="Disordered" evidence="6">
    <location>
        <begin position="251"/>
        <end position="284"/>
    </location>
</feature>
<proteinExistence type="inferred from homology"/>
<feature type="compositionally biased region" description="Polar residues" evidence="6">
    <location>
        <begin position="557"/>
        <end position="569"/>
    </location>
</feature>
<dbReference type="SUPFAM" id="SSF47203">
    <property type="entry name" value="Acyl-CoA dehydrogenase C-terminal domain-like"/>
    <property type="match status" value="1"/>
</dbReference>
<dbReference type="InterPro" id="IPR013786">
    <property type="entry name" value="AcylCoA_DH/ox_N"/>
</dbReference>
<evidence type="ECO:0000256" key="2">
    <source>
        <dbReference type="ARBA" id="ARBA00009347"/>
    </source>
</evidence>
<organism evidence="10">
    <name type="scientific">Cyprideis torosa</name>
    <dbReference type="NCBI Taxonomy" id="163714"/>
    <lineage>
        <taxon>Eukaryota</taxon>
        <taxon>Metazoa</taxon>
        <taxon>Ecdysozoa</taxon>
        <taxon>Arthropoda</taxon>
        <taxon>Crustacea</taxon>
        <taxon>Oligostraca</taxon>
        <taxon>Ostracoda</taxon>
        <taxon>Podocopa</taxon>
        <taxon>Podocopida</taxon>
        <taxon>Cytherocopina</taxon>
        <taxon>Cytheroidea</taxon>
        <taxon>Cytherideidae</taxon>
        <taxon>Cyprideis</taxon>
    </lineage>
</organism>